<dbReference type="EMBL" id="NAJQ01000742">
    <property type="protein sequence ID" value="TKA65371.1"/>
    <property type="molecule type" value="Genomic_DNA"/>
</dbReference>
<proteinExistence type="predicted"/>
<comment type="caution">
    <text evidence="1">The sequence shown here is derived from an EMBL/GenBank/DDBJ whole genome shotgun (WGS) entry which is preliminary data.</text>
</comment>
<accession>A0A4U0WQK5</accession>
<evidence type="ECO:0000313" key="1">
    <source>
        <dbReference type="EMBL" id="TKA65371.1"/>
    </source>
</evidence>
<sequence>MEQTAALEWTDRLRKQLHEVRASDRNIILEREARGLVLNADIAALCAELIWSEHSDTWNHSPAWAQIRDLAGRAERVKRTDQLRDPKHFRALLYLTKTWGLDKVERYQWRTAGRPLVEELRRLAERCPECTSLDYTIEQYFLRLHKPQQ</sequence>
<organism evidence="1 2">
    <name type="scientific">Friedmanniomyces simplex</name>
    <dbReference type="NCBI Taxonomy" id="329884"/>
    <lineage>
        <taxon>Eukaryota</taxon>
        <taxon>Fungi</taxon>
        <taxon>Dikarya</taxon>
        <taxon>Ascomycota</taxon>
        <taxon>Pezizomycotina</taxon>
        <taxon>Dothideomycetes</taxon>
        <taxon>Dothideomycetidae</taxon>
        <taxon>Mycosphaerellales</taxon>
        <taxon>Teratosphaeriaceae</taxon>
        <taxon>Friedmanniomyces</taxon>
    </lineage>
</organism>
<gene>
    <name evidence="1" type="ORF">B0A55_13500</name>
</gene>
<dbReference type="AlphaFoldDB" id="A0A4U0WQK5"/>
<dbReference type="OrthoDB" id="10412543at2759"/>
<reference evidence="1 2" key="1">
    <citation type="submission" date="2017-03" db="EMBL/GenBank/DDBJ databases">
        <title>Genomes of endolithic fungi from Antarctica.</title>
        <authorList>
            <person name="Coleine C."/>
            <person name="Masonjones S."/>
            <person name="Stajich J.E."/>
        </authorList>
    </citation>
    <scope>NUCLEOTIDE SEQUENCE [LARGE SCALE GENOMIC DNA]</scope>
    <source>
        <strain evidence="1 2">CCFEE 5184</strain>
    </source>
</reference>
<protein>
    <submittedName>
        <fullName evidence="1">Uncharacterized protein</fullName>
    </submittedName>
</protein>
<name>A0A4U0WQK5_9PEZI</name>
<keyword evidence="2" id="KW-1185">Reference proteome</keyword>
<evidence type="ECO:0000313" key="2">
    <source>
        <dbReference type="Proteomes" id="UP000309340"/>
    </source>
</evidence>
<dbReference type="Proteomes" id="UP000309340">
    <property type="component" value="Unassembled WGS sequence"/>
</dbReference>